<feature type="region of interest" description="Disordered" evidence="1">
    <location>
        <begin position="378"/>
        <end position="443"/>
    </location>
</feature>
<reference evidence="3" key="1">
    <citation type="submission" date="2015-05" db="EMBL/GenBank/DDBJ databases">
        <authorList>
            <person name="Fogelqvist Johan"/>
        </authorList>
    </citation>
    <scope>NUCLEOTIDE SEQUENCE [LARGE SCALE GENOMIC DNA]</scope>
</reference>
<organism evidence="2 3">
    <name type="scientific">Verticillium longisporum</name>
    <name type="common">Verticillium dahliae var. longisporum</name>
    <dbReference type="NCBI Taxonomy" id="100787"/>
    <lineage>
        <taxon>Eukaryota</taxon>
        <taxon>Fungi</taxon>
        <taxon>Dikarya</taxon>
        <taxon>Ascomycota</taxon>
        <taxon>Pezizomycotina</taxon>
        <taxon>Sordariomycetes</taxon>
        <taxon>Hypocreomycetidae</taxon>
        <taxon>Glomerellales</taxon>
        <taxon>Plectosphaerellaceae</taxon>
        <taxon>Verticillium</taxon>
    </lineage>
</organism>
<dbReference type="AlphaFoldDB" id="A0A0G4MGA5"/>
<feature type="region of interest" description="Disordered" evidence="1">
    <location>
        <begin position="242"/>
        <end position="280"/>
    </location>
</feature>
<evidence type="ECO:0000313" key="2">
    <source>
        <dbReference type="EMBL" id="CRK33273.1"/>
    </source>
</evidence>
<name>A0A0G4MGA5_VERLO</name>
<gene>
    <name evidence="2" type="ORF">BN1723_003950</name>
</gene>
<proteinExistence type="predicted"/>
<feature type="compositionally biased region" description="Acidic residues" evidence="1">
    <location>
        <begin position="264"/>
        <end position="280"/>
    </location>
</feature>
<evidence type="ECO:0000313" key="3">
    <source>
        <dbReference type="Proteomes" id="UP000045706"/>
    </source>
</evidence>
<accession>A0A0G4MGA5</accession>
<feature type="compositionally biased region" description="Acidic residues" evidence="1">
    <location>
        <begin position="149"/>
        <end position="166"/>
    </location>
</feature>
<feature type="region of interest" description="Disordered" evidence="1">
    <location>
        <begin position="133"/>
        <end position="172"/>
    </location>
</feature>
<evidence type="ECO:0000256" key="1">
    <source>
        <dbReference type="SAM" id="MobiDB-lite"/>
    </source>
</evidence>
<dbReference type="EMBL" id="CVQI01025557">
    <property type="protein sequence ID" value="CRK33273.1"/>
    <property type="molecule type" value="Genomic_DNA"/>
</dbReference>
<sequence>MKGRAVDQLVFESMFSKSRAGDPPNFHAFLQRTLILEVRSEVHAFFGHLDTQEAKYPGLDYCNPVHRVRLSRWPWHRRLFRAFDSLRLTPNEIANLTKWEGTKWAKERYEKEQGITIRDTAADEFSEWIEPEDRPLASASRGRTAETEAASEDEDMDGEDTDEEMESEAKYPGLDYCNPVHRVRLSRWPWHRRLFRAFDSLRLTPNEIANLTKWEGTKWAKERYEKEQGITIRDTAADEFSEWVEPEDRPLAPASRGRTAETEAASEDEDMEGEDTDEEMESVGTALNERLRERVARREAGEHATVLDEEWEQWLKNAIESGELPFVTPQTMQSTNSTNTPIMPTTLFPPRMLSAARAGQWSDIPDFLHDMIQRSISVETTDREEPLMPPLTRAPRRGPTDERRHPGAPWLRPYSGLRLPVGDGVTQSSPDLNAPVAADPPGA</sequence>
<dbReference type="Proteomes" id="UP000045706">
    <property type="component" value="Unassembled WGS sequence"/>
</dbReference>
<protein>
    <submittedName>
        <fullName evidence="2">Uncharacterized protein</fullName>
    </submittedName>
</protein>